<dbReference type="FunFam" id="3.90.76.10:FF:000001">
    <property type="entry name" value="Oligopeptide ABC transporter substrate-binding protein"/>
    <property type="match status" value="1"/>
</dbReference>
<keyword evidence="9" id="KW-1185">Reference proteome</keyword>
<feature type="domain" description="Solute-binding protein family 5" evidence="7">
    <location>
        <begin position="75"/>
        <end position="464"/>
    </location>
</feature>
<accession>A0A6G8AVG6</accession>
<name>A0A6G8AVG6_9ENTE</name>
<dbReference type="Gene3D" id="3.90.76.10">
    <property type="entry name" value="Dipeptide-binding Protein, Domain 1"/>
    <property type="match status" value="1"/>
</dbReference>
<dbReference type="RefSeq" id="WP_166035187.1">
    <property type="nucleotide sequence ID" value="NZ_CP049887.1"/>
</dbReference>
<dbReference type="SUPFAM" id="SSF53850">
    <property type="entry name" value="Periplasmic binding protein-like II"/>
    <property type="match status" value="1"/>
</dbReference>
<dbReference type="GO" id="GO:0043190">
    <property type="term" value="C:ATP-binding cassette (ABC) transporter complex"/>
    <property type="evidence" value="ECO:0007669"/>
    <property type="project" value="InterPro"/>
</dbReference>
<comment type="similarity">
    <text evidence="2">Belongs to the bacterial solute-binding protein 5 family.</text>
</comment>
<dbReference type="PANTHER" id="PTHR30290:SF10">
    <property type="entry name" value="PERIPLASMIC OLIGOPEPTIDE-BINDING PROTEIN-RELATED"/>
    <property type="match status" value="1"/>
</dbReference>
<evidence type="ECO:0000256" key="1">
    <source>
        <dbReference type="ARBA" id="ARBA00004196"/>
    </source>
</evidence>
<dbReference type="Pfam" id="PF00496">
    <property type="entry name" value="SBP_bac_5"/>
    <property type="match status" value="1"/>
</dbReference>
<evidence type="ECO:0000313" key="9">
    <source>
        <dbReference type="Proteomes" id="UP000501747"/>
    </source>
</evidence>
<evidence type="ECO:0000313" key="8">
    <source>
        <dbReference type="EMBL" id="QIL49058.1"/>
    </source>
</evidence>
<evidence type="ECO:0000256" key="5">
    <source>
        <dbReference type="ARBA" id="ARBA00022856"/>
    </source>
</evidence>
<dbReference type="PANTHER" id="PTHR30290">
    <property type="entry name" value="PERIPLASMIC BINDING COMPONENT OF ABC TRANSPORTER"/>
    <property type="match status" value="1"/>
</dbReference>
<evidence type="ECO:0000256" key="6">
    <source>
        <dbReference type="SAM" id="SignalP"/>
    </source>
</evidence>
<feature type="signal peptide" evidence="6">
    <location>
        <begin position="1"/>
        <end position="19"/>
    </location>
</feature>
<dbReference type="InterPro" id="IPR039424">
    <property type="entry name" value="SBP_5"/>
</dbReference>
<comment type="subcellular location">
    <subcellularLocation>
        <location evidence="1">Cell envelope</location>
    </subcellularLocation>
</comment>
<evidence type="ECO:0000259" key="7">
    <source>
        <dbReference type="Pfam" id="PF00496"/>
    </source>
</evidence>
<feature type="chain" id="PRO_5039334729" evidence="6">
    <location>
        <begin position="20"/>
        <end position="544"/>
    </location>
</feature>
<dbReference type="KEGG" id="vhy:G7082_11460"/>
<dbReference type="CDD" id="cd08504">
    <property type="entry name" value="PBP2_OppA"/>
    <property type="match status" value="1"/>
</dbReference>
<dbReference type="Gene3D" id="3.40.190.10">
    <property type="entry name" value="Periplasmic binding protein-like II"/>
    <property type="match status" value="1"/>
</dbReference>
<keyword evidence="4 6" id="KW-0732">Signal</keyword>
<keyword evidence="5" id="KW-0653">Protein transport</keyword>
<protein>
    <submittedName>
        <fullName evidence="8">Peptide ABC transporter substrate-binding protein</fullName>
    </submittedName>
</protein>
<dbReference type="PROSITE" id="PS51257">
    <property type="entry name" value="PROKAR_LIPOPROTEIN"/>
    <property type="match status" value="1"/>
</dbReference>
<evidence type="ECO:0000256" key="3">
    <source>
        <dbReference type="ARBA" id="ARBA00022448"/>
    </source>
</evidence>
<sequence>MRKSSFYLILISSIFILTACTTTKTKEKESEEVAKINVIQELNTIDPSFSVDVNSNIVLNNIYEGLYRLDMENQPIPAGAKALPEISEDGLIYVIKLNPEAVWSNGKKITADDYIYALKRSITSKDAPQNNYFYDNIKNGHEVLEKKKSVEELGIKKIDDMTLQFELSEATPYFTAMLAMPVFFPLNQEFIEEKGDDFATTSENALYNGPFVLSEFKGAGTSSNWVYLKNETYWDKEEVKLDKIKFDVVKETTTNVNLFENGQTDEVSVLGEYAKNKKEDPQFVQEKTTQTVFLGYNHTKEFYQNAKIRQAISLLINREELAHNILGNGVEPATGLIFEHLAVNPKTGEDFTKNRPSLLATDVDKAKQLWLEGKKELGLEETEKVTIQLITFENEDMAKTAEYLQGVITENLEGAKVEINSYPVSVFMDNANKQAFDLYLVSWGADYADPNAMLQLFKSDSGSNWGKYQQPKYDNLLSEAKKNSLVPEKRWQNLIDAENLLMKEQGITPIYSSNPTYLRSTELKNVKFHNVGPRFEYKYAELKK</sequence>
<dbReference type="InterPro" id="IPR000914">
    <property type="entry name" value="SBP_5_dom"/>
</dbReference>
<evidence type="ECO:0000256" key="4">
    <source>
        <dbReference type="ARBA" id="ARBA00022729"/>
    </source>
</evidence>
<organism evidence="8 9">
    <name type="scientific">Vagococcus hydrophili</name>
    <dbReference type="NCBI Taxonomy" id="2714947"/>
    <lineage>
        <taxon>Bacteria</taxon>
        <taxon>Bacillati</taxon>
        <taxon>Bacillota</taxon>
        <taxon>Bacilli</taxon>
        <taxon>Lactobacillales</taxon>
        <taxon>Enterococcaceae</taxon>
        <taxon>Vagococcus</taxon>
    </lineage>
</organism>
<dbReference type="Gene3D" id="3.10.105.10">
    <property type="entry name" value="Dipeptide-binding Protein, Domain 3"/>
    <property type="match status" value="1"/>
</dbReference>
<evidence type="ECO:0000256" key="2">
    <source>
        <dbReference type="ARBA" id="ARBA00005695"/>
    </source>
</evidence>
<gene>
    <name evidence="8" type="ORF">G7082_11460</name>
</gene>
<reference evidence="8 9" key="1">
    <citation type="submission" date="2020-03" db="EMBL/GenBank/DDBJ databases">
        <title>Vagococcus sp. nov., isolated from beetles.</title>
        <authorList>
            <person name="Hyun D.-W."/>
            <person name="Bae J.-W."/>
        </authorList>
    </citation>
    <scope>NUCLEOTIDE SEQUENCE [LARGE SCALE GENOMIC DNA]</scope>
    <source>
        <strain evidence="8 9">HDW17B</strain>
    </source>
</reference>
<keyword evidence="3" id="KW-0813">Transport</keyword>
<dbReference type="Proteomes" id="UP000501747">
    <property type="component" value="Chromosome"/>
</dbReference>
<dbReference type="GO" id="GO:0030288">
    <property type="term" value="C:outer membrane-bounded periplasmic space"/>
    <property type="evidence" value="ECO:0007669"/>
    <property type="project" value="UniProtKB-ARBA"/>
</dbReference>
<dbReference type="GO" id="GO:0015833">
    <property type="term" value="P:peptide transport"/>
    <property type="evidence" value="ECO:0007669"/>
    <property type="project" value="UniProtKB-KW"/>
</dbReference>
<dbReference type="FunFam" id="3.10.105.10:FF:000001">
    <property type="entry name" value="Oligopeptide ABC transporter, oligopeptide-binding protein"/>
    <property type="match status" value="1"/>
</dbReference>
<dbReference type="PIRSF" id="PIRSF002741">
    <property type="entry name" value="MppA"/>
    <property type="match status" value="1"/>
</dbReference>
<dbReference type="AlphaFoldDB" id="A0A6G8AVG6"/>
<keyword evidence="5" id="KW-0571">Peptide transport</keyword>
<dbReference type="InterPro" id="IPR030678">
    <property type="entry name" value="Peptide/Ni-bd"/>
</dbReference>
<dbReference type="EMBL" id="CP049887">
    <property type="protein sequence ID" value="QIL49058.1"/>
    <property type="molecule type" value="Genomic_DNA"/>
</dbReference>
<proteinExistence type="inferred from homology"/>
<dbReference type="GO" id="GO:1904680">
    <property type="term" value="F:peptide transmembrane transporter activity"/>
    <property type="evidence" value="ECO:0007669"/>
    <property type="project" value="TreeGrafter"/>
</dbReference>